<gene>
    <name evidence="2" type="ORF">BSAL_71765</name>
</gene>
<proteinExistence type="predicted"/>
<feature type="non-terminal residue" evidence="2">
    <location>
        <position position="357"/>
    </location>
</feature>
<feature type="signal peptide" evidence="1">
    <location>
        <begin position="1"/>
        <end position="19"/>
    </location>
</feature>
<dbReference type="EMBL" id="CYKH01000566">
    <property type="protein sequence ID" value="CUG06147.1"/>
    <property type="molecule type" value="Genomic_DNA"/>
</dbReference>
<name>A0A0S4ISR2_BODSA</name>
<evidence type="ECO:0008006" key="4">
    <source>
        <dbReference type="Google" id="ProtNLM"/>
    </source>
</evidence>
<evidence type="ECO:0000256" key="1">
    <source>
        <dbReference type="SAM" id="SignalP"/>
    </source>
</evidence>
<accession>A0A0S4ISR2</accession>
<dbReference type="Proteomes" id="UP000051952">
    <property type="component" value="Unassembled WGS sequence"/>
</dbReference>
<dbReference type="AlphaFoldDB" id="A0A0S4ISR2"/>
<organism evidence="2 3">
    <name type="scientific">Bodo saltans</name>
    <name type="common">Flagellated protozoan</name>
    <dbReference type="NCBI Taxonomy" id="75058"/>
    <lineage>
        <taxon>Eukaryota</taxon>
        <taxon>Discoba</taxon>
        <taxon>Euglenozoa</taxon>
        <taxon>Kinetoplastea</taxon>
        <taxon>Metakinetoplastina</taxon>
        <taxon>Eubodonida</taxon>
        <taxon>Bodonidae</taxon>
        <taxon>Bodo</taxon>
    </lineage>
</organism>
<reference evidence="3" key="1">
    <citation type="submission" date="2015-09" db="EMBL/GenBank/DDBJ databases">
        <authorList>
            <consortium name="Pathogen Informatics"/>
        </authorList>
    </citation>
    <scope>NUCLEOTIDE SEQUENCE [LARGE SCALE GENOMIC DNA]</scope>
    <source>
        <strain evidence="3">Lake Konstanz</strain>
    </source>
</reference>
<protein>
    <recommendedName>
        <fullName evidence="4">Membrane-associated protein</fullName>
    </recommendedName>
</protein>
<sequence>MIKTSIAVLLAVAAGTAVAQQPEFVAGMLSTVPSGYALASLADLQSADFLNQYNSVGINYVQPFDAGALCCVVSVQEGFASIGPSNSFSNYLQPFHNGVGACTSNTQPNGTTFGIPSFAPGPYEGMWISNLTSKEQAGFRVTGLTPSGANFNECGLSGAATTAIYRMIPPKYIVQIVGPGFPVPSGYAVATLADLLSVDFQTSYNTAGGVVMTASDTASYCCILEVSEGWVGYNDAAGVSPLGLFSESMEDVLCGVGQDRQLVYIGTSFDGPNTGTVFSTFNVSVTSLLGTFNHQNFTFCSTVNASQTLLKRVSTSKYIVQVVGTNYPAPPTSQYTVASIADVQSQDFLDFYNTNGG</sequence>
<dbReference type="VEuPathDB" id="TriTrypDB:BSAL_71765"/>
<feature type="chain" id="PRO_5006621502" description="Membrane-associated protein" evidence="1">
    <location>
        <begin position="20"/>
        <end position="357"/>
    </location>
</feature>
<keyword evidence="3" id="KW-1185">Reference proteome</keyword>
<evidence type="ECO:0000313" key="3">
    <source>
        <dbReference type="Proteomes" id="UP000051952"/>
    </source>
</evidence>
<evidence type="ECO:0000313" key="2">
    <source>
        <dbReference type="EMBL" id="CUG06147.1"/>
    </source>
</evidence>
<keyword evidence="1" id="KW-0732">Signal</keyword>